<protein>
    <submittedName>
        <fullName evidence="1">Uncharacterized protein</fullName>
    </submittedName>
</protein>
<dbReference type="Proteomes" id="UP001396334">
    <property type="component" value="Unassembled WGS sequence"/>
</dbReference>
<sequence>MDNGEDDLRTTGLRRPFDEVARGRFRSSLMEAPLLLSSCVVGRWISPDLTTGATFDIMALIELRGSTWGHLPAFRGIVWCGGRGRPSVGAYR</sequence>
<keyword evidence="2" id="KW-1185">Reference proteome</keyword>
<name>A0ABR2QYD9_9ROSI</name>
<gene>
    <name evidence="1" type="ORF">V6N11_043138</name>
</gene>
<comment type="caution">
    <text evidence="1">The sequence shown here is derived from an EMBL/GenBank/DDBJ whole genome shotgun (WGS) entry which is preliminary data.</text>
</comment>
<reference evidence="1 2" key="1">
    <citation type="journal article" date="2024" name="G3 (Bethesda)">
        <title>Genome assembly of Hibiscus sabdariffa L. provides insights into metabolisms of medicinal natural products.</title>
        <authorList>
            <person name="Kim T."/>
        </authorList>
    </citation>
    <scope>NUCLEOTIDE SEQUENCE [LARGE SCALE GENOMIC DNA]</scope>
    <source>
        <strain evidence="1">TK-2024</strain>
        <tissue evidence="1">Old leaves</tissue>
    </source>
</reference>
<evidence type="ECO:0000313" key="2">
    <source>
        <dbReference type="Proteomes" id="UP001396334"/>
    </source>
</evidence>
<proteinExistence type="predicted"/>
<organism evidence="1 2">
    <name type="scientific">Hibiscus sabdariffa</name>
    <name type="common">roselle</name>
    <dbReference type="NCBI Taxonomy" id="183260"/>
    <lineage>
        <taxon>Eukaryota</taxon>
        <taxon>Viridiplantae</taxon>
        <taxon>Streptophyta</taxon>
        <taxon>Embryophyta</taxon>
        <taxon>Tracheophyta</taxon>
        <taxon>Spermatophyta</taxon>
        <taxon>Magnoliopsida</taxon>
        <taxon>eudicotyledons</taxon>
        <taxon>Gunneridae</taxon>
        <taxon>Pentapetalae</taxon>
        <taxon>rosids</taxon>
        <taxon>malvids</taxon>
        <taxon>Malvales</taxon>
        <taxon>Malvaceae</taxon>
        <taxon>Malvoideae</taxon>
        <taxon>Hibiscus</taxon>
    </lineage>
</organism>
<evidence type="ECO:0000313" key="1">
    <source>
        <dbReference type="EMBL" id="KAK9005716.1"/>
    </source>
</evidence>
<accession>A0ABR2QYD9</accession>
<dbReference type="EMBL" id="JBBPBN010000030">
    <property type="protein sequence ID" value="KAK9005716.1"/>
    <property type="molecule type" value="Genomic_DNA"/>
</dbReference>